<dbReference type="RefSeq" id="WP_104056519.1">
    <property type="nucleotide sequence ID" value="NZ_PREZ01000001.1"/>
</dbReference>
<proteinExistence type="predicted"/>
<evidence type="ECO:0000313" key="2">
    <source>
        <dbReference type="Proteomes" id="UP000239047"/>
    </source>
</evidence>
<sequence length="69" mass="7200">MLPHWTIHQQITINSVRIGSMTNSSILQIGTAGTIQSSAELMNSGKFTSAAPALLPPGKSVPISNPRGS</sequence>
<dbReference type="AlphaFoldDB" id="A0A2S5GHA8"/>
<dbReference type="InterPro" id="IPR024255">
    <property type="entry name" value="GerPB"/>
</dbReference>
<dbReference type="EMBL" id="PREZ01000001">
    <property type="protein sequence ID" value="PPA72369.1"/>
    <property type="molecule type" value="Genomic_DNA"/>
</dbReference>
<dbReference type="OrthoDB" id="2971631at2"/>
<name>A0A2S5GHA8_9BACL</name>
<accession>A0A2S5GHA8</accession>
<organism evidence="1 2">
    <name type="scientific">Jeotgalibacillus proteolyticus</name>
    <dbReference type="NCBI Taxonomy" id="2082395"/>
    <lineage>
        <taxon>Bacteria</taxon>
        <taxon>Bacillati</taxon>
        <taxon>Bacillota</taxon>
        <taxon>Bacilli</taxon>
        <taxon>Bacillales</taxon>
        <taxon>Caryophanaceae</taxon>
        <taxon>Jeotgalibacillus</taxon>
    </lineage>
</organism>
<reference evidence="1 2" key="1">
    <citation type="submission" date="2018-02" db="EMBL/GenBank/DDBJ databases">
        <title>Jeotgalibacillus proteolyticum sp. nov. a protease producing bacterium isolated from ocean sediments of Laizhou Bay.</title>
        <authorList>
            <person name="Li Y."/>
        </authorList>
    </citation>
    <scope>NUCLEOTIDE SEQUENCE [LARGE SCALE GENOMIC DNA]</scope>
    <source>
        <strain evidence="1 2">22-7</strain>
    </source>
</reference>
<dbReference type="Proteomes" id="UP000239047">
    <property type="component" value="Unassembled WGS sequence"/>
</dbReference>
<gene>
    <name evidence="1" type="ORF">C4B60_03055</name>
</gene>
<comment type="caution">
    <text evidence="1">The sequence shown here is derived from an EMBL/GenBank/DDBJ whole genome shotgun (WGS) entry which is preliminary data.</text>
</comment>
<evidence type="ECO:0000313" key="1">
    <source>
        <dbReference type="EMBL" id="PPA72369.1"/>
    </source>
</evidence>
<protein>
    <submittedName>
        <fullName evidence="1">Spore gernimation protein</fullName>
    </submittedName>
</protein>
<dbReference type="Pfam" id="PF10803">
    <property type="entry name" value="GerPB"/>
    <property type="match status" value="1"/>
</dbReference>
<keyword evidence="2" id="KW-1185">Reference proteome</keyword>